<dbReference type="InterPro" id="IPR045324">
    <property type="entry name" value="Small_multidrug_res"/>
</dbReference>
<dbReference type="PANTHER" id="PTHR30561">
    <property type="entry name" value="SMR FAMILY PROTON-DEPENDENT DRUG EFFLUX TRANSPORTER SUGE"/>
    <property type="match status" value="1"/>
</dbReference>
<keyword evidence="2" id="KW-0813">Transport</keyword>
<evidence type="ECO:0000256" key="6">
    <source>
        <dbReference type="ARBA" id="ARBA00023136"/>
    </source>
</evidence>
<dbReference type="AlphaFoldDB" id="A0A399E1X7"/>
<gene>
    <name evidence="9" type="primary">sugE_1</name>
    <name evidence="9" type="ORF">Mcate_00827</name>
</gene>
<accession>A0A399E1X7</accession>
<dbReference type="GO" id="GO:0022857">
    <property type="term" value="F:transmembrane transporter activity"/>
    <property type="evidence" value="ECO:0007669"/>
    <property type="project" value="InterPro"/>
</dbReference>
<feature type="transmembrane region" description="Helical" evidence="8">
    <location>
        <begin position="33"/>
        <end position="51"/>
    </location>
</feature>
<keyword evidence="5 8" id="KW-1133">Transmembrane helix</keyword>
<sequence length="106" mass="11345">MAWALLIVSGLFEVVFTTLMKLSDGFKKPLPTLGFFVFAPLSLGILSHVLLTIPVGTAYAVWTGIGAFGTALVGIFFFKDPVNTGRLFFLTTLILSVMGLRIFGGG</sequence>
<dbReference type="FunFam" id="1.10.3730.20:FF:000001">
    <property type="entry name" value="Quaternary ammonium compound resistance transporter SugE"/>
    <property type="match status" value="1"/>
</dbReference>
<evidence type="ECO:0000313" key="10">
    <source>
        <dbReference type="Proteomes" id="UP000266089"/>
    </source>
</evidence>
<keyword evidence="3" id="KW-1003">Cell membrane</keyword>
<dbReference type="EMBL" id="QWKX01000014">
    <property type="protein sequence ID" value="RIH78505.1"/>
    <property type="molecule type" value="Genomic_DNA"/>
</dbReference>
<reference evidence="9 10" key="1">
    <citation type="submission" date="2018-08" db="EMBL/GenBank/DDBJ databases">
        <title>Meiothermus cateniformans JCM 15151 genome sequencing project.</title>
        <authorList>
            <person name="Da Costa M.S."/>
            <person name="Albuquerque L."/>
            <person name="Raposo P."/>
            <person name="Froufe H.J.C."/>
            <person name="Barroso C.S."/>
            <person name="Egas C."/>
        </authorList>
    </citation>
    <scope>NUCLEOTIDE SEQUENCE [LARGE SCALE GENOMIC DNA]</scope>
    <source>
        <strain evidence="9 10">JCM 15151</strain>
    </source>
</reference>
<evidence type="ECO:0000256" key="8">
    <source>
        <dbReference type="SAM" id="Phobius"/>
    </source>
</evidence>
<dbReference type="Pfam" id="PF00893">
    <property type="entry name" value="Multi_Drug_Res"/>
    <property type="match status" value="1"/>
</dbReference>
<dbReference type="SUPFAM" id="SSF103481">
    <property type="entry name" value="Multidrug resistance efflux transporter EmrE"/>
    <property type="match status" value="1"/>
</dbReference>
<dbReference type="InterPro" id="IPR037185">
    <property type="entry name" value="EmrE-like"/>
</dbReference>
<evidence type="ECO:0000256" key="5">
    <source>
        <dbReference type="ARBA" id="ARBA00022989"/>
    </source>
</evidence>
<dbReference type="RefSeq" id="WP_119361526.1">
    <property type="nucleotide sequence ID" value="NZ_JBHSXZ010000012.1"/>
</dbReference>
<dbReference type="GO" id="GO:0005886">
    <property type="term" value="C:plasma membrane"/>
    <property type="evidence" value="ECO:0007669"/>
    <property type="project" value="UniProtKB-SubCell"/>
</dbReference>
<protein>
    <submittedName>
        <fullName evidence="9">Quaternary ammonium compound-resistance protein SugE</fullName>
    </submittedName>
</protein>
<organism evidence="9 10">
    <name type="scientific">Meiothermus taiwanensis</name>
    <dbReference type="NCBI Taxonomy" id="172827"/>
    <lineage>
        <taxon>Bacteria</taxon>
        <taxon>Thermotogati</taxon>
        <taxon>Deinococcota</taxon>
        <taxon>Deinococci</taxon>
        <taxon>Thermales</taxon>
        <taxon>Thermaceae</taxon>
        <taxon>Meiothermus</taxon>
    </lineage>
</organism>
<comment type="subcellular location">
    <subcellularLocation>
        <location evidence="1 7">Cell membrane</location>
        <topology evidence="1 7">Multi-pass membrane protein</topology>
    </subcellularLocation>
</comment>
<comment type="caution">
    <text evidence="9">The sequence shown here is derived from an EMBL/GenBank/DDBJ whole genome shotgun (WGS) entry which is preliminary data.</text>
</comment>
<dbReference type="OrthoDB" id="21828at2"/>
<dbReference type="Gene3D" id="1.10.3730.20">
    <property type="match status" value="1"/>
</dbReference>
<comment type="similarity">
    <text evidence="7">Belongs to the drug/metabolite transporter (DMT) superfamily. Small multidrug resistance (SMR) (TC 2.A.7.1) family.</text>
</comment>
<evidence type="ECO:0000256" key="3">
    <source>
        <dbReference type="ARBA" id="ARBA00022475"/>
    </source>
</evidence>
<proteinExistence type="inferred from homology"/>
<feature type="transmembrane region" description="Helical" evidence="8">
    <location>
        <begin position="84"/>
        <end position="103"/>
    </location>
</feature>
<keyword evidence="6 8" id="KW-0472">Membrane</keyword>
<dbReference type="InterPro" id="IPR000390">
    <property type="entry name" value="Small_drug/metabolite_transptr"/>
</dbReference>
<feature type="transmembrane region" description="Helical" evidence="8">
    <location>
        <begin position="58"/>
        <end position="78"/>
    </location>
</feature>
<evidence type="ECO:0000256" key="4">
    <source>
        <dbReference type="ARBA" id="ARBA00022692"/>
    </source>
</evidence>
<evidence type="ECO:0000313" key="9">
    <source>
        <dbReference type="EMBL" id="RIH78505.1"/>
    </source>
</evidence>
<evidence type="ECO:0000256" key="2">
    <source>
        <dbReference type="ARBA" id="ARBA00022448"/>
    </source>
</evidence>
<name>A0A399E1X7_9DEIN</name>
<evidence type="ECO:0000256" key="1">
    <source>
        <dbReference type="ARBA" id="ARBA00004651"/>
    </source>
</evidence>
<keyword evidence="4 7" id="KW-0812">Transmembrane</keyword>
<evidence type="ECO:0000256" key="7">
    <source>
        <dbReference type="RuleBase" id="RU003942"/>
    </source>
</evidence>
<dbReference type="PANTHER" id="PTHR30561:SF0">
    <property type="entry name" value="GUANIDINIUM EXPORTER"/>
    <property type="match status" value="1"/>
</dbReference>
<dbReference type="Proteomes" id="UP000266089">
    <property type="component" value="Unassembled WGS sequence"/>
</dbReference>